<sequence>MSNPLPSLSLFPPSRIQPNHDSESHVLSSAHLFAFISSKPLDESLISLRSSLSLEISNDFFVFVIVIESENLVNDSRDWSRNRNGVIWRGHVQEGEGDEFDDDRGEEDRSLDLLVRFIQSLFRKVSKRARKAVRSVLPLLVSAKLISSVSMRCEHGWYQNSGLHCWKCSTCKHFANLCNLIGVTYLQKNRNQVNGFGNELRAWTGVRPAT</sequence>
<gene>
    <name evidence="1" type="ORF">RJ641_013498</name>
</gene>
<dbReference type="GO" id="GO:0010100">
    <property type="term" value="P:negative regulation of photomorphogenesis"/>
    <property type="evidence" value="ECO:0007669"/>
    <property type="project" value="InterPro"/>
</dbReference>
<keyword evidence="2" id="KW-1185">Reference proteome</keyword>
<protein>
    <submittedName>
        <fullName evidence="1">Uncharacterized protein</fullName>
    </submittedName>
</protein>
<comment type="caution">
    <text evidence="1">The sequence shown here is derived from an EMBL/GenBank/DDBJ whole genome shotgun (WGS) entry which is preliminary data.</text>
</comment>
<dbReference type="PANTHER" id="PTHR35474:SF1">
    <property type="entry name" value="ATP PHOSPHORIBOSYLTRANSFERASE REGULATORY SUBUNIT"/>
    <property type="match status" value="1"/>
</dbReference>
<proteinExistence type="predicted"/>
<dbReference type="Proteomes" id="UP001370490">
    <property type="component" value="Unassembled WGS sequence"/>
</dbReference>
<evidence type="ECO:0000313" key="2">
    <source>
        <dbReference type="Proteomes" id="UP001370490"/>
    </source>
</evidence>
<reference evidence="1 2" key="1">
    <citation type="submission" date="2023-12" db="EMBL/GenBank/DDBJ databases">
        <title>A high-quality genome assembly for Dillenia turbinata (Dilleniales).</title>
        <authorList>
            <person name="Chanderbali A."/>
        </authorList>
    </citation>
    <scope>NUCLEOTIDE SEQUENCE [LARGE SCALE GENOMIC DNA]</scope>
    <source>
        <strain evidence="1">LSX21</strain>
        <tissue evidence="1">Leaf</tissue>
    </source>
</reference>
<dbReference type="GO" id="GO:0009787">
    <property type="term" value="P:regulation of abscisic acid-activated signaling pathway"/>
    <property type="evidence" value="ECO:0007669"/>
    <property type="project" value="InterPro"/>
</dbReference>
<organism evidence="1 2">
    <name type="scientific">Dillenia turbinata</name>
    <dbReference type="NCBI Taxonomy" id="194707"/>
    <lineage>
        <taxon>Eukaryota</taxon>
        <taxon>Viridiplantae</taxon>
        <taxon>Streptophyta</taxon>
        <taxon>Embryophyta</taxon>
        <taxon>Tracheophyta</taxon>
        <taxon>Spermatophyta</taxon>
        <taxon>Magnoliopsida</taxon>
        <taxon>eudicotyledons</taxon>
        <taxon>Gunneridae</taxon>
        <taxon>Pentapetalae</taxon>
        <taxon>Dilleniales</taxon>
        <taxon>Dilleniaceae</taxon>
        <taxon>Dillenia</taxon>
    </lineage>
</organism>
<name>A0AAN8W4D3_9MAGN</name>
<dbReference type="EMBL" id="JBAMMX010000002">
    <property type="protein sequence ID" value="KAK6945954.1"/>
    <property type="molecule type" value="Genomic_DNA"/>
</dbReference>
<dbReference type="AlphaFoldDB" id="A0AAN8W4D3"/>
<dbReference type="InterPro" id="IPR039324">
    <property type="entry name" value="SHW1"/>
</dbReference>
<evidence type="ECO:0000313" key="1">
    <source>
        <dbReference type="EMBL" id="KAK6945954.1"/>
    </source>
</evidence>
<accession>A0AAN8W4D3</accession>
<dbReference type="PANTHER" id="PTHR35474">
    <property type="entry name" value="ATP PHOSPHORIBOSYLTRANSFERASE REGULATORY SUBUNIT"/>
    <property type="match status" value="1"/>
</dbReference>